<evidence type="ECO:0000259" key="1">
    <source>
        <dbReference type="Pfam" id="PF05685"/>
    </source>
</evidence>
<dbReference type="GO" id="GO:0004519">
    <property type="term" value="F:endonuclease activity"/>
    <property type="evidence" value="ECO:0007669"/>
    <property type="project" value="UniProtKB-KW"/>
</dbReference>
<dbReference type="EMBL" id="JBHFNQ010000251">
    <property type="protein sequence ID" value="MFB2881829.1"/>
    <property type="molecule type" value="Genomic_DNA"/>
</dbReference>
<dbReference type="SUPFAM" id="SSF52980">
    <property type="entry name" value="Restriction endonuclease-like"/>
    <property type="match status" value="1"/>
</dbReference>
<feature type="domain" description="Putative restriction endonuclease" evidence="1">
    <location>
        <begin position="20"/>
        <end position="180"/>
    </location>
</feature>
<keyword evidence="2" id="KW-0540">Nuclease</keyword>
<accession>A0ABV4XG95</accession>
<comment type="caution">
    <text evidence="2">The sequence shown here is derived from an EMBL/GenBank/DDBJ whole genome shotgun (WGS) entry which is preliminary data.</text>
</comment>
<dbReference type="PANTHER" id="PTHR47152:SF2">
    <property type="entry name" value="SLR2084 PROTEIN"/>
    <property type="match status" value="1"/>
</dbReference>
<dbReference type="InterPro" id="IPR011335">
    <property type="entry name" value="Restrct_endonuc-II-like"/>
</dbReference>
<protein>
    <submittedName>
        <fullName evidence="2">Uma2 family endonuclease</fullName>
    </submittedName>
</protein>
<gene>
    <name evidence="2" type="ORF">ACE1CC_33680</name>
</gene>
<keyword evidence="2" id="KW-0378">Hydrolase</keyword>
<keyword evidence="2" id="KW-0255">Endonuclease</keyword>
<dbReference type="PANTHER" id="PTHR47152">
    <property type="entry name" value="SLR2084 PROTEIN-RELATED"/>
    <property type="match status" value="1"/>
</dbReference>
<sequence length="212" mass="24411">MIVATSTPAEQRVILKNVSWQTYERLLTDLGEDRATRLAYYEGFLEIMTPLGEHENNNRFIDDLVRAIADELNLNLKKFGSLTLKRETMQQGAEPDSCYYIQSEPLVRSKQNINLEIDPPPDLVVEIDITSSSLDKRPIYAALGVPEFWRYDGQKLEVYILQEPILIYNQVSPSRTFPWLALDAIPCFIRQSLIDGETATLKAFRAWVREQQ</sequence>
<reference evidence="2 3" key="1">
    <citation type="submission" date="2024-09" db="EMBL/GenBank/DDBJ databases">
        <title>Floridaenema gen nov. (Aerosakkonemataceae, Aerosakkonematales ord. nov., Cyanobacteria) from benthic tropical and subtropical fresh waters, with the description of four new species.</title>
        <authorList>
            <person name="Moretto J.A."/>
            <person name="Berthold D.E."/>
            <person name="Lefler F.W."/>
            <person name="Huang I.-S."/>
            <person name="Laughinghouse H. IV."/>
        </authorList>
    </citation>
    <scope>NUCLEOTIDE SEQUENCE [LARGE SCALE GENOMIC DNA]</scope>
    <source>
        <strain evidence="2 3">BLCC-F46</strain>
    </source>
</reference>
<evidence type="ECO:0000313" key="2">
    <source>
        <dbReference type="EMBL" id="MFB2881829.1"/>
    </source>
</evidence>
<dbReference type="RefSeq" id="WP_413274796.1">
    <property type="nucleotide sequence ID" value="NZ_JBHFNQ010000251.1"/>
</dbReference>
<evidence type="ECO:0000313" key="3">
    <source>
        <dbReference type="Proteomes" id="UP001576774"/>
    </source>
</evidence>
<dbReference type="InterPro" id="IPR008538">
    <property type="entry name" value="Uma2"/>
</dbReference>
<keyword evidence="3" id="KW-1185">Reference proteome</keyword>
<dbReference type="Proteomes" id="UP001576774">
    <property type="component" value="Unassembled WGS sequence"/>
</dbReference>
<dbReference type="InterPro" id="IPR012296">
    <property type="entry name" value="Nuclease_put_TT1808"/>
</dbReference>
<dbReference type="CDD" id="cd06260">
    <property type="entry name" value="DUF820-like"/>
    <property type="match status" value="1"/>
</dbReference>
<dbReference type="Pfam" id="PF05685">
    <property type="entry name" value="Uma2"/>
    <property type="match status" value="1"/>
</dbReference>
<dbReference type="Gene3D" id="3.90.1570.10">
    <property type="entry name" value="tt1808, chain A"/>
    <property type="match status" value="1"/>
</dbReference>
<name>A0ABV4XG95_9CYAN</name>
<proteinExistence type="predicted"/>
<organism evidence="2 3">
    <name type="scientific">Floridaenema aerugineum BLCC-F46</name>
    <dbReference type="NCBI Taxonomy" id="3153654"/>
    <lineage>
        <taxon>Bacteria</taxon>
        <taxon>Bacillati</taxon>
        <taxon>Cyanobacteriota</taxon>
        <taxon>Cyanophyceae</taxon>
        <taxon>Oscillatoriophycideae</taxon>
        <taxon>Aerosakkonematales</taxon>
        <taxon>Aerosakkonemataceae</taxon>
        <taxon>Floridanema</taxon>
        <taxon>Floridanema aerugineum</taxon>
    </lineage>
</organism>